<accession>A0ABQ1JG89</accession>
<evidence type="ECO:0000313" key="2">
    <source>
        <dbReference type="EMBL" id="GGB65631.1"/>
    </source>
</evidence>
<reference evidence="3" key="1">
    <citation type="journal article" date="2019" name="Int. J. Syst. Evol. Microbiol.">
        <title>The Global Catalogue of Microorganisms (GCM) 10K type strain sequencing project: providing services to taxonomists for standard genome sequencing and annotation.</title>
        <authorList>
            <consortium name="The Broad Institute Genomics Platform"/>
            <consortium name="The Broad Institute Genome Sequencing Center for Infectious Disease"/>
            <person name="Wu L."/>
            <person name="Ma J."/>
        </authorList>
    </citation>
    <scope>NUCLEOTIDE SEQUENCE [LARGE SCALE GENOMIC DNA]</scope>
    <source>
        <strain evidence="3">CGMCC 1.12851</strain>
    </source>
</reference>
<keyword evidence="3" id="KW-1185">Reference proteome</keyword>
<evidence type="ECO:0000313" key="3">
    <source>
        <dbReference type="Proteomes" id="UP000614261"/>
    </source>
</evidence>
<gene>
    <name evidence="2" type="ORF">GCM10010833_21020</name>
</gene>
<feature type="chain" id="PRO_5047320677" description="Phosphate starvation-inducible protein PsiF" evidence="1">
    <location>
        <begin position="36"/>
        <end position="96"/>
    </location>
</feature>
<dbReference type="Proteomes" id="UP000614261">
    <property type="component" value="Unassembled WGS sequence"/>
</dbReference>
<feature type="signal peptide" evidence="1">
    <location>
        <begin position="1"/>
        <end position="35"/>
    </location>
</feature>
<proteinExistence type="predicted"/>
<name>A0ABQ1JG89_9SPHN</name>
<keyword evidence="1" id="KW-0732">Signal</keyword>
<sequence>MTGAQNSAGSKASRSIRLLVSGAVLAVALSGPAYAAADPGKQACAREARTLCPAEMKAMSRKRVEACMIAKVEQTSPSCKAAMYKIKAQREESGKR</sequence>
<comment type="caution">
    <text evidence="2">The sequence shown here is derived from an EMBL/GenBank/DDBJ whole genome shotgun (WGS) entry which is preliminary data.</text>
</comment>
<organism evidence="2 3">
    <name type="scientific">Blastomonas aquatica</name>
    <dbReference type="NCBI Taxonomy" id="1510276"/>
    <lineage>
        <taxon>Bacteria</taxon>
        <taxon>Pseudomonadati</taxon>
        <taxon>Pseudomonadota</taxon>
        <taxon>Alphaproteobacteria</taxon>
        <taxon>Sphingomonadales</taxon>
        <taxon>Sphingomonadaceae</taxon>
        <taxon>Blastomonas</taxon>
    </lineage>
</organism>
<evidence type="ECO:0008006" key="4">
    <source>
        <dbReference type="Google" id="ProtNLM"/>
    </source>
</evidence>
<evidence type="ECO:0000256" key="1">
    <source>
        <dbReference type="SAM" id="SignalP"/>
    </source>
</evidence>
<dbReference type="EMBL" id="BMGD01000003">
    <property type="protein sequence ID" value="GGB65631.1"/>
    <property type="molecule type" value="Genomic_DNA"/>
</dbReference>
<protein>
    <recommendedName>
        <fullName evidence="4">Phosphate starvation-inducible protein PsiF</fullName>
    </recommendedName>
</protein>